<organism evidence="1 2">
    <name type="scientific">Pseudomonas paraeruginosa</name>
    <dbReference type="NCBI Taxonomy" id="2994495"/>
    <lineage>
        <taxon>Bacteria</taxon>
        <taxon>Pseudomonadati</taxon>
        <taxon>Pseudomonadota</taxon>
        <taxon>Gammaproteobacteria</taxon>
        <taxon>Pseudomonadales</taxon>
        <taxon>Pseudomonadaceae</taxon>
        <taxon>Pseudomonas</taxon>
    </lineage>
</organism>
<dbReference type="AlphaFoldDB" id="A0A2R3J0J6"/>
<gene>
    <name evidence="1" type="primary">rne</name>
    <name evidence="1" type="ORF">CSB93_3431</name>
</gene>
<name>A0A2R3J0J6_9PSED</name>
<protein>
    <submittedName>
        <fullName evidence="1">Ribonuclease E domain protein</fullName>
    </submittedName>
</protein>
<dbReference type="Proteomes" id="UP000238390">
    <property type="component" value="Chromosome"/>
</dbReference>
<keyword evidence="2" id="KW-1185">Reference proteome</keyword>
<sequence length="74" mass="7501">MVSGATGNGDRHTRLSRSVFGRVFRNGGPFPCPAALGIGCRSATTSPASCVSEALESGGGIDCRRRTKNASGSS</sequence>
<dbReference type="EMBL" id="CP027169">
    <property type="protein sequence ID" value="AVK07702.1"/>
    <property type="molecule type" value="Genomic_DNA"/>
</dbReference>
<evidence type="ECO:0000313" key="1">
    <source>
        <dbReference type="EMBL" id="AVK07702.1"/>
    </source>
</evidence>
<evidence type="ECO:0000313" key="2">
    <source>
        <dbReference type="Proteomes" id="UP000238390"/>
    </source>
</evidence>
<accession>A0A2R3J0J6</accession>
<proteinExistence type="predicted"/>
<reference evidence="1 2" key="1">
    <citation type="submission" date="2018-02" db="EMBL/GenBank/DDBJ databases">
        <title>FDA/CDC Antimicrobial Resistant Isolate Bank Genome Sequencing.</title>
        <authorList>
            <person name="Benahmed F.H."/>
            <person name="Lutgring J.D."/>
            <person name="Yoo B."/>
            <person name="Machado M."/>
            <person name="Brown A."/>
            <person name="McAllister G."/>
            <person name="Perry A."/>
            <person name="Halpin A.L."/>
            <person name="Vavikolanu K."/>
            <person name="Ott S."/>
            <person name="Zhao X."/>
            <person name="Tallon L.J."/>
            <person name="Sadzewicz L."/>
            <person name="Aluvathingal J."/>
            <person name="Nadendla S."/>
            <person name="Voskania-kordi A."/>
            <person name="Simonyan V."/>
            <person name="Patel J."/>
            <person name="Shawar R.M."/>
        </authorList>
    </citation>
    <scope>NUCLEOTIDE SEQUENCE [LARGE SCALE GENOMIC DNA]</scope>
    <source>
        <strain evidence="1 2">AR_0356</strain>
    </source>
</reference>